<reference evidence="2" key="1">
    <citation type="submission" date="2014-09" db="EMBL/GenBank/DDBJ databases">
        <authorList>
            <person name="Sharma Rahul"/>
            <person name="Thines Marco"/>
        </authorList>
    </citation>
    <scope>NUCLEOTIDE SEQUENCE [LARGE SCALE GENOMIC DNA]</scope>
</reference>
<organism evidence="1 2">
    <name type="scientific">Plasmopara halstedii</name>
    <name type="common">Downy mildew of sunflower</name>
    <dbReference type="NCBI Taxonomy" id="4781"/>
    <lineage>
        <taxon>Eukaryota</taxon>
        <taxon>Sar</taxon>
        <taxon>Stramenopiles</taxon>
        <taxon>Oomycota</taxon>
        <taxon>Peronosporomycetes</taxon>
        <taxon>Peronosporales</taxon>
        <taxon>Peronosporaceae</taxon>
        <taxon>Plasmopara</taxon>
    </lineage>
</organism>
<proteinExistence type="predicted"/>
<keyword evidence="2" id="KW-1185">Reference proteome</keyword>
<dbReference type="RefSeq" id="XP_024578778.1">
    <property type="nucleotide sequence ID" value="XM_024728286.1"/>
</dbReference>
<dbReference type="AlphaFoldDB" id="A0A0P1AMI9"/>
<dbReference type="GeneID" id="36407742"/>
<name>A0A0P1AMI9_PLAHL</name>
<protein>
    <submittedName>
        <fullName evidence="1">Uncharacterized protein</fullName>
    </submittedName>
</protein>
<dbReference type="Proteomes" id="UP000054928">
    <property type="component" value="Unassembled WGS sequence"/>
</dbReference>
<evidence type="ECO:0000313" key="2">
    <source>
        <dbReference type="Proteomes" id="UP000054928"/>
    </source>
</evidence>
<evidence type="ECO:0000313" key="1">
    <source>
        <dbReference type="EMBL" id="CEG42409.1"/>
    </source>
</evidence>
<accession>A0A0P1AMI9</accession>
<dbReference type="EMBL" id="CCYD01000645">
    <property type="protein sequence ID" value="CEG42409.1"/>
    <property type="molecule type" value="Genomic_DNA"/>
</dbReference>
<sequence>MRKNSSKTRWSLQPKHDVSINLIHQTSPFKAMRFGLLLAREYPLRPEQHQSAISVPTIRATLLLSSSDEIIRLNALAWKVGTSFFGFTADFGDAGVRQ</sequence>